<dbReference type="EMBL" id="FTNI01000013">
    <property type="protein sequence ID" value="SIR71371.1"/>
    <property type="molecule type" value="Genomic_DNA"/>
</dbReference>
<keyword evidence="3" id="KW-1185">Reference proteome</keyword>
<name>A0A1N7D6C7_9ACTN</name>
<accession>A0A1N7D6C7</accession>
<organism evidence="2 3">
    <name type="scientific">Microbispora rosea</name>
    <dbReference type="NCBI Taxonomy" id="58117"/>
    <lineage>
        <taxon>Bacteria</taxon>
        <taxon>Bacillati</taxon>
        <taxon>Actinomycetota</taxon>
        <taxon>Actinomycetes</taxon>
        <taxon>Streptosporangiales</taxon>
        <taxon>Streptosporangiaceae</taxon>
        <taxon>Microbispora</taxon>
    </lineage>
</organism>
<protein>
    <recommendedName>
        <fullName evidence="4">Ankyrin</fullName>
    </recommendedName>
</protein>
<evidence type="ECO:0000313" key="3">
    <source>
        <dbReference type="Proteomes" id="UP000186096"/>
    </source>
</evidence>
<feature type="region of interest" description="Disordered" evidence="1">
    <location>
        <begin position="1"/>
        <end position="23"/>
    </location>
</feature>
<dbReference type="Proteomes" id="UP000186096">
    <property type="component" value="Unassembled WGS sequence"/>
</dbReference>
<evidence type="ECO:0000256" key="1">
    <source>
        <dbReference type="SAM" id="MobiDB-lite"/>
    </source>
</evidence>
<gene>
    <name evidence="2" type="ORF">SAMN05421833_113171</name>
</gene>
<evidence type="ECO:0008006" key="4">
    <source>
        <dbReference type="Google" id="ProtNLM"/>
    </source>
</evidence>
<proteinExistence type="predicted"/>
<dbReference type="AlphaFoldDB" id="A0A1N7D6C7"/>
<reference evidence="3" key="1">
    <citation type="submission" date="2017-01" db="EMBL/GenBank/DDBJ databases">
        <authorList>
            <person name="Varghese N."/>
            <person name="Submissions S."/>
        </authorList>
    </citation>
    <scope>NUCLEOTIDE SEQUENCE [LARGE SCALE GENOMIC DNA]</scope>
    <source>
        <strain evidence="3">ATCC 12950</strain>
    </source>
</reference>
<evidence type="ECO:0000313" key="2">
    <source>
        <dbReference type="EMBL" id="SIR71371.1"/>
    </source>
</evidence>
<dbReference type="STRING" id="58117.SAMN05421833_113171"/>
<sequence>MVVVMPQSPRTGDAPGSATPPVSGPEFRGVFDIHLTVAADDVAPLAAWARENDAKFTHIVLDRGTVRSQPMLTVRGAGTLSAQRTAAATHVARLRDEGFRVVRVKIEAAPWNEDVPPTAEAAAAMPDRYFEHHVKVVLRGDPAPLTDLAVVHGAHVSRNARRRRDDGSHERFVTQRCRGVGLATADRRFEGLLADLERHGYAVLEAEREYVVHDDNPDADHGWIEER</sequence>